<dbReference type="InterPro" id="IPR011004">
    <property type="entry name" value="Trimer_LpxA-like_sf"/>
</dbReference>
<dbReference type="GO" id="GO:0016746">
    <property type="term" value="F:acyltransferase activity"/>
    <property type="evidence" value="ECO:0007669"/>
    <property type="project" value="UniProtKB-KW"/>
</dbReference>
<dbReference type="InterPro" id="IPR050179">
    <property type="entry name" value="Trans_hexapeptide_repeat"/>
</dbReference>
<sequence length="223" mass="24369">MPASADLLPPDPMTPYPMPGHPRVGFLKPLLTNPLIEVGEYTYYDDPDGPEHFEKNVLYHYDFIGDRLVIGKFCAIAWQTKFIMNGGSHRTAGPSTFPFLIFGGGWAGRFDGEMDFPHKGDTRVGNDVWLGYDSLVMPGVTIGDGAIVAARSVVTADVPPYAIVAGNPARVVRLRFPEDDVATLLRLRWWDWPVEAITRHLPLISGGPVDALAEAAAREGLPG</sequence>
<dbReference type="AlphaFoldDB" id="A0A286GEH1"/>
<proteinExistence type="inferred from homology"/>
<dbReference type="Pfam" id="PF00132">
    <property type="entry name" value="Hexapep"/>
    <property type="match status" value="1"/>
</dbReference>
<keyword evidence="7" id="KW-1185">Reference proteome</keyword>
<keyword evidence="4" id="KW-0046">Antibiotic resistance</keyword>
<dbReference type="OrthoDB" id="9815592at2"/>
<accession>A0A286GEH1</accession>
<dbReference type="InterPro" id="IPR001451">
    <property type="entry name" value="Hexapep"/>
</dbReference>
<evidence type="ECO:0000256" key="4">
    <source>
        <dbReference type="ARBA" id="ARBA00023251"/>
    </source>
</evidence>
<keyword evidence="2 6" id="KW-0808">Transferase</keyword>
<name>A0A286GEH1_9PROT</name>
<dbReference type="InterPro" id="IPR018357">
    <property type="entry name" value="Hexapep_transf_CS"/>
</dbReference>
<dbReference type="SUPFAM" id="SSF51161">
    <property type="entry name" value="Trimeric LpxA-like enzymes"/>
    <property type="match status" value="1"/>
</dbReference>
<dbReference type="PROSITE" id="PS00101">
    <property type="entry name" value="HEXAPEP_TRANSFERASES"/>
    <property type="match status" value="1"/>
</dbReference>
<evidence type="ECO:0000313" key="6">
    <source>
        <dbReference type="EMBL" id="SOD93923.1"/>
    </source>
</evidence>
<evidence type="ECO:0000256" key="5">
    <source>
        <dbReference type="ARBA" id="ARBA00023315"/>
    </source>
</evidence>
<evidence type="ECO:0000313" key="7">
    <source>
        <dbReference type="Proteomes" id="UP000219621"/>
    </source>
</evidence>
<dbReference type="GO" id="GO:0046677">
    <property type="term" value="P:response to antibiotic"/>
    <property type="evidence" value="ECO:0007669"/>
    <property type="project" value="UniProtKB-KW"/>
</dbReference>
<dbReference type="EMBL" id="OCNJ01000003">
    <property type="protein sequence ID" value="SOD93923.1"/>
    <property type="molecule type" value="Genomic_DNA"/>
</dbReference>
<dbReference type="Proteomes" id="UP000219621">
    <property type="component" value="Unassembled WGS sequence"/>
</dbReference>
<reference evidence="6 7" key="1">
    <citation type="submission" date="2017-09" db="EMBL/GenBank/DDBJ databases">
        <authorList>
            <person name="Ehlers B."/>
            <person name="Leendertz F.H."/>
        </authorList>
    </citation>
    <scope>NUCLEOTIDE SEQUENCE [LARGE SCALE GENOMIC DNA]</scope>
    <source>
        <strain evidence="6 7">USBA 140</strain>
    </source>
</reference>
<dbReference type="CDD" id="cd03349">
    <property type="entry name" value="LbH_XAT"/>
    <property type="match status" value="1"/>
</dbReference>
<gene>
    <name evidence="6" type="ORF">SAMN05421508_103266</name>
</gene>
<evidence type="ECO:0000256" key="1">
    <source>
        <dbReference type="ARBA" id="ARBA00007274"/>
    </source>
</evidence>
<keyword evidence="3" id="KW-0677">Repeat</keyword>
<evidence type="ECO:0000256" key="2">
    <source>
        <dbReference type="ARBA" id="ARBA00022679"/>
    </source>
</evidence>
<dbReference type="PANTHER" id="PTHR43300:SF11">
    <property type="entry name" value="ACETYLTRANSFERASE RV3034C-RELATED"/>
    <property type="match status" value="1"/>
</dbReference>
<dbReference type="PANTHER" id="PTHR43300">
    <property type="entry name" value="ACETYLTRANSFERASE"/>
    <property type="match status" value="1"/>
</dbReference>
<keyword evidence="5" id="KW-0012">Acyltransferase</keyword>
<dbReference type="RefSeq" id="WP_097278648.1">
    <property type="nucleotide sequence ID" value="NZ_OCNJ01000003.1"/>
</dbReference>
<dbReference type="FunFam" id="2.160.10.10:FF:000037">
    <property type="entry name" value="Streptogramin A acetyltransferase"/>
    <property type="match status" value="1"/>
</dbReference>
<organism evidence="6 7">
    <name type="scientific">Caenispirillum bisanense</name>
    <dbReference type="NCBI Taxonomy" id="414052"/>
    <lineage>
        <taxon>Bacteria</taxon>
        <taxon>Pseudomonadati</taxon>
        <taxon>Pseudomonadota</taxon>
        <taxon>Alphaproteobacteria</taxon>
        <taxon>Rhodospirillales</taxon>
        <taxon>Novispirillaceae</taxon>
        <taxon>Caenispirillum</taxon>
    </lineage>
</organism>
<comment type="similarity">
    <text evidence="1">Belongs to the transferase hexapeptide repeat family.</text>
</comment>
<protein>
    <submittedName>
        <fullName evidence="6">Virginiamycin A acetyltransferase</fullName>
    </submittedName>
</protein>
<evidence type="ECO:0000256" key="3">
    <source>
        <dbReference type="ARBA" id="ARBA00022737"/>
    </source>
</evidence>
<dbReference type="Gene3D" id="2.160.10.10">
    <property type="entry name" value="Hexapeptide repeat proteins"/>
    <property type="match status" value="1"/>
</dbReference>